<accession>A0A4R5TNT7</accession>
<gene>
    <name evidence="2" type="ORF">E2F48_15475</name>
</gene>
<evidence type="ECO:0008006" key="4">
    <source>
        <dbReference type="Google" id="ProtNLM"/>
    </source>
</evidence>
<dbReference type="GO" id="GO:0003677">
    <property type="term" value="F:DNA binding"/>
    <property type="evidence" value="ECO:0007669"/>
    <property type="project" value="InterPro"/>
</dbReference>
<dbReference type="OrthoDB" id="1822491at2"/>
<keyword evidence="3" id="KW-1185">Reference proteome</keyword>
<protein>
    <recommendedName>
        <fullName evidence="4">Tyr recombinase domain-containing protein</fullName>
    </recommendedName>
</protein>
<evidence type="ECO:0000313" key="3">
    <source>
        <dbReference type="Proteomes" id="UP000295411"/>
    </source>
</evidence>
<reference evidence="2 3" key="1">
    <citation type="submission" date="2019-03" db="EMBL/GenBank/DDBJ databases">
        <title>Arthrobacter sp. nov., an bacterium isolated from biocrust in Mu Us Desert.</title>
        <authorList>
            <person name="Lixiong L."/>
        </authorList>
    </citation>
    <scope>NUCLEOTIDE SEQUENCE [LARGE SCALE GENOMIC DNA]</scope>
    <source>
        <strain evidence="2 3">SLN-3</strain>
    </source>
</reference>
<evidence type="ECO:0000313" key="2">
    <source>
        <dbReference type="EMBL" id="TDK24261.1"/>
    </source>
</evidence>
<dbReference type="SUPFAM" id="SSF56349">
    <property type="entry name" value="DNA breaking-rejoining enzymes"/>
    <property type="match status" value="1"/>
</dbReference>
<dbReference type="AlphaFoldDB" id="A0A4R5TNT7"/>
<keyword evidence="1" id="KW-0233">DNA recombination</keyword>
<name>A0A4R5TNT7_9MICC</name>
<organism evidence="2 3">
    <name type="scientific">Arthrobacter crusticola</name>
    <dbReference type="NCBI Taxonomy" id="2547960"/>
    <lineage>
        <taxon>Bacteria</taxon>
        <taxon>Bacillati</taxon>
        <taxon>Actinomycetota</taxon>
        <taxon>Actinomycetes</taxon>
        <taxon>Micrococcales</taxon>
        <taxon>Micrococcaceae</taxon>
        <taxon>Arthrobacter</taxon>
    </lineage>
</organism>
<dbReference type="EMBL" id="SMTK01000005">
    <property type="protein sequence ID" value="TDK24261.1"/>
    <property type="molecule type" value="Genomic_DNA"/>
</dbReference>
<sequence length="81" mass="9306">MREGFRFHDLRRYFEPLLIASGRDLKVVRTRLRHSSARTTLDTYGHIWLDKDESARAAVAVVLAARADSRRTKPRLALPSS</sequence>
<dbReference type="InterPro" id="IPR011010">
    <property type="entry name" value="DNA_brk_join_enz"/>
</dbReference>
<evidence type="ECO:0000256" key="1">
    <source>
        <dbReference type="ARBA" id="ARBA00023172"/>
    </source>
</evidence>
<comment type="caution">
    <text evidence="2">The sequence shown here is derived from an EMBL/GenBank/DDBJ whole genome shotgun (WGS) entry which is preliminary data.</text>
</comment>
<proteinExistence type="predicted"/>
<dbReference type="Proteomes" id="UP000295411">
    <property type="component" value="Unassembled WGS sequence"/>
</dbReference>
<dbReference type="GO" id="GO:0006310">
    <property type="term" value="P:DNA recombination"/>
    <property type="evidence" value="ECO:0007669"/>
    <property type="project" value="UniProtKB-KW"/>
</dbReference>
<dbReference type="Gene3D" id="1.10.443.10">
    <property type="entry name" value="Intergrase catalytic core"/>
    <property type="match status" value="1"/>
</dbReference>
<dbReference type="InterPro" id="IPR013762">
    <property type="entry name" value="Integrase-like_cat_sf"/>
</dbReference>
<dbReference type="GO" id="GO:0015074">
    <property type="term" value="P:DNA integration"/>
    <property type="evidence" value="ECO:0007669"/>
    <property type="project" value="InterPro"/>
</dbReference>